<evidence type="ECO:0000313" key="1">
    <source>
        <dbReference type="EMBL" id="TMS21048.1"/>
    </source>
</evidence>
<dbReference type="EMBL" id="CM011676">
    <property type="protein sequence ID" value="TMS21048.1"/>
    <property type="molecule type" value="Genomic_DNA"/>
</dbReference>
<proteinExistence type="predicted"/>
<dbReference type="Proteomes" id="UP000793456">
    <property type="component" value="Chromosome III"/>
</dbReference>
<protein>
    <submittedName>
        <fullName evidence="1">Uncharacterized protein</fullName>
    </submittedName>
</protein>
<evidence type="ECO:0000313" key="2">
    <source>
        <dbReference type="Proteomes" id="UP000793456"/>
    </source>
</evidence>
<sequence>MMKKKKTRSKSTCSTFRHRVEEEEEEEEEESATAHSSARWKNGAYVLYACLRLELARNRRKERPKSSLEKTWDGAFGGEFGDIRVFLLSVYNNCNASVRLCKPRLLVTEGGCSGERLHQCHESGFPQPFAGREGGEDRGQETSQCELSRRPARSFFWLQTVHGSSDRPLHPLTSVFRESPVCPPSVR</sequence>
<comment type="caution">
    <text evidence="1">The sequence shown here is derived from an EMBL/GenBank/DDBJ whole genome shotgun (WGS) entry which is preliminary data.</text>
</comment>
<reference evidence="1" key="1">
    <citation type="submission" date="2018-11" db="EMBL/GenBank/DDBJ databases">
        <title>The sequence and de novo assembly of Larimichthys crocea genome using PacBio and Hi-C technologies.</title>
        <authorList>
            <person name="Xu P."/>
            <person name="Chen B."/>
            <person name="Zhou Z."/>
            <person name="Ke Q."/>
            <person name="Wu Y."/>
            <person name="Bai H."/>
            <person name="Pu F."/>
        </authorList>
    </citation>
    <scope>NUCLEOTIDE SEQUENCE</scope>
    <source>
        <tissue evidence="1">Muscle</tissue>
    </source>
</reference>
<keyword evidence="2" id="KW-1185">Reference proteome</keyword>
<name>A0ACD3RPC8_LARCR</name>
<accession>A0ACD3RPC8</accession>
<gene>
    <name evidence="1" type="ORF">E3U43_015021</name>
</gene>
<organism evidence="1 2">
    <name type="scientific">Larimichthys crocea</name>
    <name type="common">Large yellow croaker</name>
    <name type="synonym">Pseudosciaena crocea</name>
    <dbReference type="NCBI Taxonomy" id="215358"/>
    <lineage>
        <taxon>Eukaryota</taxon>
        <taxon>Metazoa</taxon>
        <taxon>Chordata</taxon>
        <taxon>Craniata</taxon>
        <taxon>Vertebrata</taxon>
        <taxon>Euteleostomi</taxon>
        <taxon>Actinopterygii</taxon>
        <taxon>Neopterygii</taxon>
        <taxon>Teleostei</taxon>
        <taxon>Neoteleostei</taxon>
        <taxon>Acanthomorphata</taxon>
        <taxon>Eupercaria</taxon>
        <taxon>Sciaenidae</taxon>
        <taxon>Larimichthys</taxon>
    </lineage>
</organism>